<evidence type="ECO:0000313" key="2">
    <source>
        <dbReference type="EMBL" id="OAJ68955.1"/>
    </source>
</evidence>
<feature type="signal peptide" evidence="1">
    <location>
        <begin position="1"/>
        <end position="32"/>
    </location>
</feature>
<evidence type="ECO:0000313" key="3">
    <source>
        <dbReference type="Proteomes" id="UP000077786"/>
    </source>
</evidence>
<organism evidence="2 3">
    <name type="scientific">Gluconobacter cerinus</name>
    <dbReference type="NCBI Taxonomy" id="38307"/>
    <lineage>
        <taxon>Bacteria</taxon>
        <taxon>Pseudomonadati</taxon>
        <taxon>Pseudomonadota</taxon>
        <taxon>Alphaproteobacteria</taxon>
        <taxon>Acetobacterales</taxon>
        <taxon>Acetobacteraceae</taxon>
        <taxon>Gluconobacter</taxon>
    </lineage>
</organism>
<proteinExistence type="predicted"/>
<dbReference type="PATRIC" id="fig|38307.3.peg.539"/>
<keyword evidence="1" id="KW-0732">Signal</keyword>
<dbReference type="EMBL" id="LUTU01000004">
    <property type="protein sequence ID" value="OAJ68955.1"/>
    <property type="molecule type" value="Genomic_DNA"/>
</dbReference>
<gene>
    <name evidence="2" type="ORF">A0123_00524</name>
</gene>
<accession>A0A1B6VP21</accession>
<reference evidence="2 3" key="1">
    <citation type="submission" date="2016-03" db="EMBL/GenBank/DDBJ databases">
        <title>Draft genome sequence of Gluconobacter cerinus strain CECT 9110.</title>
        <authorList>
            <person name="Sainz F."/>
            <person name="Mas A."/>
            <person name="Torija M.J."/>
        </authorList>
    </citation>
    <scope>NUCLEOTIDE SEQUENCE [LARGE SCALE GENOMIC DNA]</scope>
    <source>
        <strain evidence="2 3">CECT 9110</strain>
    </source>
</reference>
<evidence type="ECO:0000256" key="1">
    <source>
        <dbReference type="SAM" id="SignalP"/>
    </source>
</evidence>
<name>A0A1B6VP21_9PROT</name>
<comment type="caution">
    <text evidence="2">The sequence shown here is derived from an EMBL/GenBank/DDBJ whole genome shotgun (WGS) entry which is preliminary data.</text>
</comment>
<protein>
    <recommendedName>
        <fullName evidence="4">DUF3108 domain-containing protein</fullName>
    </recommendedName>
</protein>
<dbReference type="InterPro" id="IPR021457">
    <property type="entry name" value="DUF3108"/>
</dbReference>
<dbReference type="Proteomes" id="UP000077786">
    <property type="component" value="Unassembled WGS sequence"/>
</dbReference>
<sequence>MPSRLPTLTFKGLRALAAAGMLLAGFAPTAHAAGQVNTTFAIYMRGLHVLDADASYQIEPWGYGGTTHIRPAGLISWFVTMDIHSRVEGDFVPGGNVKPIRYDSGGLSRGQHRRVLLTYNGNTPHVDILEPAETDRDPIPDSDLPHTIDTLSGMARLLETLTQTKSCEGSGVIFDGLRLTKMTVHGPVTSDIPQSHKQAYSGPALRCDFVGQQIAGFVKDSPNRSKMAAPQPGSAWFKEIDGVGLVPVRIEFNHPKLGHVTVVMQQPLPPSKSTAILSQ</sequence>
<dbReference type="AlphaFoldDB" id="A0A1B6VP21"/>
<feature type="chain" id="PRO_5008590224" description="DUF3108 domain-containing protein" evidence="1">
    <location>
        <begin position="33"/>
        <end position="279"/>
    </location>
</feature>
<dbReference type="Pfam" id="PF11306">
    <property type="entry name" value="DUF3108"/>
    <property type="match status" value="1"/>
</dbReference>
<evidence type="ECO:0008006" key="4">
    <source>
        <dbReference type="Google" id="ProtNLM"/>
    </source>
</evidence>